<keyword evidence="2" id="KW-1185">Reference proteome</keyword>
<dbReference type="Proteomes" id="UP001469553">
    <property type="component" value="Unassembled WGS sequence"/>
</dbReference>
<sequence length="127" mass="14671">MPLEEFWIEYIRRQGRFSILNAKCIYFLYNADPITSLSGLFFHQMACFRVWKLNISHLSQKPIRGSTSYMELHIPPHLIHAPHLVFINTDYKQTGVIMVSPAIWFYNKATTGPLYKNLVQGPGCSGH</sequence>
<gene>
    <name evidence="1" type="ORF">AMECASPLE_032108</name>
</gene>
<organism evidence="1 2">
    <name type="scientific">Ameca splendens</name>
    <dbReference type="NCBI Taxonomy" id="208324"/>
    <lineage>
        <taxon>Eukaryota</taxon>
        <taxon>Metazoa</taxon>
        <taxon>Chordata</taxon>
        <taxon>Craniata</taxon>
        <taxon>Vertebrata</taxon>
        <taxon>Euteleostomi</taxon>
        <taxon>Actinopterygii</taxon>
        <taxon>Neopterygii</taxon>
        <taxon>Teleostei</taxon>
        <taxon>Neoteleostei</taxon>
        <taxon>Acanthomorphata</taxon>
        <taxon>Ovalentaria</taxon>
        <taxon>Atherinomorphae</taxon>
        <taxon>Cyprinodontiformes</taxon>
        <taxon>Goodeidae</taxon>
        <taxon>Ameca</taxon>
    </lineage>
</organism>
<reference evidence="1 2" key="1">
    <citation type="submission" date="2021-06" db="EMBL/GenBank/DDBJ databases">
        <authorList>
            <person name="Palmer J.M."/>
        </authorList>
    </citation>
    <scope>NUCLEOTIDE SEQUENCE [LARGE SCALE GENOMIC DNA]</scope>
    <source>
        <strain evidence="1 2">AS_MEX2019</strain>
        <tissue evidence="1">Muscle</tissue>
    </source>
</reference>
<name>A0ABV0Y6T3_9TELE</name>
<proteinExistence type="predicted"/>
<protein>
    <submittedName>
        <fullName evidence="1">Uncharacterized protein</fullName>
    </submittedName>
</protein>
<accession>A0ABV0Y6T3</accession>
<evidence type="ECO:0000313" key="1">
    <source>
        <dbReference type="EMBL" id="MEQ2289354.1"/>
    </source>
</evidence>
<comment type="caution">
    <text evidence="1">The sequence shown here is derived from an EMBL/GenBank/DDBJ whole genome shotgun (WGS) entry which is preliminary data.</text>
</comment>
<evidence type="ECO:0000313" key="2">
    <source>
        <dbReference type="Proteomes" id="UP001469553"/>
    </source>
</evidence>
<dbReference type="EMBL" id="JAHRIP010022913">
    <property type="protein sequence ID" value="MEQ2289354.1"/>
    <property type="molecule type" value="Genomic_DNA"/>
</dbReference>